<keyword evidence="2" id="KW-1185">Reference proteome</keyword>
<accession>A0ABU9KYW8</accession>
<sequence>MVSSILDKAFKKAKKVILSREAKIIFFSDLHKGDNSYADDFRHNIKIYKYALKTYFDQGFTYIELGDGIELWENNSFKPIFETYKPIFELLEKFQAQKRL</sequence>
<dbReference type="Proteomes" id="UP001474120">
    <property type="component" value="Unassembled WGS sequence"/>
</dbReference>
<protein>
    <recommendedName>
        <fullName evidence="3">Calcineurin-like phosphoesterase domain-containing protein</fullName>
    </recommendedName>
</protein>
<proteinExistence type="predicted"/>
<evidence type="ECO:0000313" key="1">
    <source>
        <dbReference type="EMBL" id="MEL4455388.1"/>
    </source>
</evidence>
<gene>
    <name evidence="1" type="ORF">AABB81_05735</name>
</gene>
<evidence type="ECO:0008006" key="3">
    <source>
        <dbReference type="Google" id="ProtNLM"/>
    </source>
</evidence>
<organism evidence="1 2">
    <name type="scientific">Lutimonas vermicola</name>
    <dbReference type="NCBI Taxonomy" id="414288"/>
    <lineage>
        <taxon>Bacteria</taxon>
        <taxon>Pseudomonadati</taxon>
        <taxon>Bacteroidota</taxon>
        <taxon>Flavobacteriia</taxon>
        <taxon>Flavobacteriales</taxon>
        <taxon>Flavobacteriaceae</taxon>
        <taxon>Lutimonas</taxon>
    </lineage>
</organism>
<dbReference type="RefSeq" id="WP_342159208.1">
    <property type="nucleotide sequence ID" value="NZ_JBCDNA010000001.1"/>
</dbReference>
<reference evidence="1 2" key="1">
    <citation type="submission" date="2024-04" db="EMBL/GenBank/DDBJ databases">
        <title>whole genome sequencing of Lutimonas vermicola strain IMCC1616.</title>
        <authorList>
            <person name="Bae S.S."/>
        </authorList>
    </citation>
    <scope>NUCLEOTIDE SEQUENCE [LARGE SCALE GENOMIC DNA]</scope>
    <source>
        <strain evidence="1 2">IMCC1616</strain>
    </source>
</reference>
<evidence type="ECO:0000313" key="2">
    <source>
        <dbReference type="Proteomes" id="UP001474120"/>
    </source>
</evidence>
<comment type="caution">
    <text evidence="1">The sequence shown here is derived from an EMBL/GenBank/DDBJ whole genome shotgun (WGS) entry which is preliminary data.</text>
</comment>
<name>A0ABU9KYW8_9FLAO</name>
<dbReference type="EMBL" id="JBCDNA010000001">
    <property type="protein sequence ID" value="MEL4455388.1"/>
    <property type="molecule type" value="Genomic_DNA"/>
</dbReference>